<feature type="transmembrane region" description="Helical" evidence="1">
    <location>
        <begin position="12"/>
        <end position="35"/>
    </location>
</feature>
<dbReference type="AlphaFoldDB" id="X1TU81"/>
<gene>
    <name evidence="2" type="ORF">S12H4_54274</name>
</gene>
<name>X1TU81_9ZZZZ</name>
<keyword evidence="1" id="KW-0472">Membrane</keyword>
<proteinExistence type="predicted"/>
<protein>
    <submittedName>
        <fullName evidence="2">Uncharacterized protein</fullName>
    </submittedName>
</protein>
<reference evidence="2" key="1">
    <citation type="journal article" date="2014" name="Front. Microbiol.">
        <title>High frequency of phylogenetically diverse reductive dehalogenase-homologous genes in deep subseafloor sedimentary metagenomes.</title>
        <authorList>
            <person name="Kawai M."/>
            <person name="Futagami T."/>
            <person name="Toyoda A."/>
            <person name="Takaki Y."/>
            <person name="Nishi S."/>
            <person name="Hori S."/>
            <person name="Arai W."/>
            <person name="Tsubouchi T."/>
            <person name="Morono Y."/>
            <person name="Uchiyama I."/>
            <person name="Ito T."/>
            <person name="Fujiyama A."/>
            <person name="Inagaki F."/>
            <person name="Takami H."/>
        </authorList>
    </citation>
    <scope>NUCLEOTIDE SEQUENCE</scope>
    <source>
        <strain evidence="2">Expedition CK06-06</strain>
    </source>
</reference>
<feature type="non-terminal residue" evidence="2">
    <location>
        <position position="80"/>
    </location>
</feature>
<comment type="caution">
    <text evidence="2">The sequence shown here is derived from an EMBL/GenBank/DDBJ whole genome shotgun (WGS) entry which is preliminary data.</text>
</comment>
<evidence type="ECO:0000256" key="1">
    <source>
        <dbReference type="SAM" id="Phobius"/>
    </source>
</evidence>
<evidence type="ECO:0000313" key="2">
    <source>
        <dbReference type="EMBL" id="GAJ08903.1"/>
    </source>
</evidence>
<keyword evidence="1" id="KW-1133">Transmembrane helix</keyword>
<accession>X1TU81</accession>
<dbReference type="EMBL" id="BARW01034675">
    <property type="protein sequence ID" value="GAJ08903.1"/>
    <property type="molecule type" value="Genomic_DNA"/>
</dbReference>
<organism evidence="2">
    <name type="scientific">marine sediment metagenome</name>
    <dbReference type="NCBI Taxonomy" id="412755"/>
    <lineage>
        <taxon>unclassified sequences</taxon>
        <taxon>metagenomes</taxon>
        <taxon>ecological metagenomes</taxon>
    </lineage>
</organism>
<keyword evidence="1" id="KW-0812">Transmembrane</keyword>
<sequence length="80" mass="8677">MPDKEELEIIKGILPAVGIGTVLVVAVGLAGLAFTDRRVYAQDGRYLVSVRYPGQRHDLREFVQPSNPDVLATLSQIGAD</sequence>